<name>A0A7J7IHD5_9RHOD</name>
<evidence type="ECO:0000313" key="2">
    <source>
        <dbReference type="EMBL" id="KAF6002134.1"/>
    </source>
</evidence>
<organism evidence="2 3">
    <name type="scientific">Cyanidiococcus yangmingshanensis</name>
    <dbReference type="NCBI Taxonomy" id="2690220"/>
    <lineage>
        <taxon>Eukaryota</taxon>
        <taxon>Rhodophyta</taxon>
        <taxon>Bangiophyceae</taxon>
        <taxon>Cyanidiales</taxon>
        <taxon>Cyanidiaceae</taxon>
        <taxon>Cyanidiococcus</taxon>
    </lineage>
</organism>
<comment type="caution">
    <text evidence="2">The sequence shown here is derived from an EMBL/GenBank/DDBJ whole genome shotgun (WGS) entry which is preliminary data.</text>
</comment>
<gene>
    <name evidence="2" type="ORF">F1559_001162</name>
</gene>
<keyword evidence="3" id="KW-1185">Reference proteome</keyword>
<feature type="region of interest" description="Disordered" evidence="1">
    <location>
        <begin position="154"/>
        <end position="182"/>
    </location>
</feature>
<dbReference type="EMBL" id="VWRR01000011">
    <property type="protein sequence ID" value="KAF6002134.1"/>
    <property type="molecule type" value="Genomic_DNA"/>
</dbReference>
<reference evidence="2 3" key="1">
    <citation type="journal article" date="2020" name="J. Phycol.">
        <title>Comparative genome analysis reveals Cyanidiococcus gen. nov., a new extremophilic red algal genus sister to Cyanidioschyzon (Cyanidioschyzonaceae, Rhodophyta).</title>
        <authorList>
            <person name="Liu S.-L."/>
            <person name="Chiang Y.-R."/>
            <person name="Yoon H.S."/>
            <person name="Fu H.-Y."/>
        </authorList>
    </citation>
    <scope>NUCLEOTIDE SEQUENCE [LARGE SCALE GENOMIC DNA]</scope>
    <source>
        <strain evidence="2 3">THAL066</strain>
    </source>
</reference>
<evidence type="ECO:0000313" key="3">
    <source>
        <dbReference type="Proteomes" id="UP000530660"/>
    </source>
</evidence>
<proteinExistence type="predicted"/>
<protein>
    <submittedName>
        <fullName evidence="2">Uncharacterized protein</fullName>
    </submittedName>
</protein>
<dbReference type="AlphaFoldDB" id="A0A7J7IHD5"/>
<feature type="compositionally biased region" description="Polar residues" evidence="1">
    <location>
        <begin position="1"/>
        <end position="17"/>
    </location>
</feature>
<accession>A0A7J7IHD5</accession>
<feature type="region of interest" description="Disordered" evidence="1">
    <location>
        <begin position="1"/>
        <end position="23"/>
    </location>
</feature>
<sequence>MPDNPSVSSRGDSTRSPGSDRRSESLVINWSNLRPDEQQVLRECSLRAAVRGTSAVVLSALLTTLVMYGSPWRSSGSRSLFRGDWRARIPSWLRMLSIVAVSSASGYGAALSAVPGCIERILELPNSRLAAEVRLGLEDWQSPWSRQRLDLKSLDSESSLRSNPKGEVPFPATETDRKHGNT</sequence>
<dbReference type="Proteomes" id="UP000530660">
    <property type="component" value="Unassembled WGS sequence"/>
</dbReference>
<evidence type="ECO:0000256" key="1">
    <source>
        <dbReference type="SAM" id="MobiDB-lite"/>
    </source>
</evidence>